<evidence type="ECO:0000259" key="1">
    <source>
        <dbReference type="Pfam" id="PF01425"/>
    </source>
</evidence>
<dbReference type="SUPFAM" id="SSF75304">
    <property type="entry name" value="Amidase signature (AS) enzymes"/>
    <property type="match status" value="1"/>
</dbReference>
<dbReference type="Proteomes" id="UP000799291">
    <property type="component" value="Unassembled WGS sequence"/>
</dbReference>
<keyword evidence="3" id="KW-1185">Reference proteome</keyword>
<proteinExistence type="predicted"/>
<dbReference type="InterPro" id="IPR036928">
    <property type="entry name" value="AS_sf"/>
</dbReference>
<reference evidence="2" key="1">
    <citation type="journal article" date="2020" name="Stud. Mycol.">
        <title>101 Dothideomycetes genomes: a test case for predicting lifestyles and emergence of pathogens.</title>
        <authorList>
            <person name="Haridas S."/>
            <person name="Albert R."/>
            <person name="Binder M."/>
            <person name="Bloem J."/>
            <person name="Labutti K."/>
            <person name="Salamov A."/>
            <person name="Andreopoulos B."/>
            <person name="Baker S."/>
            <person name="Barry K."/>
            <person name="Bills G."/>
            <person name="Bluhm B."/>
            <person name="Cannon C."/>
            <person name="Castanera R."/>
            <person name="Culley D."/>
            <person name="Daum C."/>
            <person name="Ezra D."/>
            <person name="Gonzalez J."/>
            <person name="Henrissat B."/>
            <person name="Kuo A."/>
            <person name="Liang C."/>
            <person name="Lipzen A."/>
            <person name="Lutzoni F."/>
            <person name="Magnuson J."/>
            <person name="Mondo S."/>
            <person name="Nolan M."/>
            <person name="Ohm R."/>
            <person name="Pangilinan J."/>
            <person name="Park H.-J."/>
            <person name="Ramirez L."/>
            <person name="Alfaro M."/>
            <person name="Sun H."/>
            <person name="Tritt A."/>
            <person name="Yoshinaga Y."/>
            <person name="Zwiers L.-H."/>
            <person name="Turgeon B."/>
            <person name="Goodwin S."/>
            <person name="Spatafora J."/>
            <person name="Crous P."/>
            <person name="Grigoriev I."/>
        </authorList>
    </citation>
    <scope>NUCLEOTIDE SEQUENCE</scope>
    <source>
        <strain evidence="2">CBS 122367</strain>
    </source>
</reference>
<dbReference type="InterPro" id="IPR023631">
    <property type="entry name" value="Amidase_dom"/>
</dbReference>
<name>A0A6G1JMW7_9PLEO</name>
<organism evidence="2 3">
    <name type="scientific">Lentithecium fluviatile CBS 122367</name>
    <dbReference type="NCBI Taxonomy" id="1168545"/>
    <lineage>
        <taxon>Eukaryota</taxon>
        <taxon>Fungi</taxon>
        <taxon>Dikarya</taxon>
        <taxon>Ascomycota</taxon>
        <taxon>Pezizomycotina</taxon>
        <taxon>Dothideomycetes</taxon>
        <taxon>Pleosporomycetidae</taxon>
        <taxon>Pleosporales</taxon>
        <taxon>Massarineae</taxon>
        <taxon>Lentitheciaceae</taxon>
        <taxon>Lentithecium</taxon>
    </lineage>
</organism>
<dbReference type="PANTHER" id="PTHR42678">
    <property type="entry name" value="AMIDASE"/>
    <property type="match status" value="1"/>
</dbReference>
<evidence type="ECO:0000313" key="3">
    <source>
        <dbReference type="Proteomes" id="UP000799291"/>
    </source>
</evidence>
<sequence length="450" mass="48664">MFPIIASVLFLTNYILAATLTMIICRRIRSLFACTRTPKIPSLLNVTLSELAEGLERGHFTSVDLVKAYLLRIKEVDHEFHSIIETNPDALSIAHELDGERQTTGSRGPIHGVPILLKDNIVTLDGVESTCDSYALVGAKPPAKSEVVTALRRAGIIILGKANMAQWSGFRSISGCSGWSARGGQCTGPFWKGMKASGSSSGITAATTLGLGLAALGTEICYSIVSPAERSGVVGFKPTKDIIPSNGIIFASKRLDTVGLITRTVEGAARIFGEITVQGSDEHTRAERDEMRRIINTFCSSTNLSGLRIGIPSNIAELKNIHPAKTLAFKKALYVIEALGADIVEDVEIPGAEEFANLPAETKQLMLDTNIEVAINTYLSNLTTNPQDITNLEDLIAYTNSHPKERYPKRNVAVLERALVADPNDAQCKEMVAREGRSVPYNPVNCAVMR</sequence>
<dbReference type="AlphaFoldDB" id="A0A6G1JMW7"/>
<protein>
    <submittedName>
        <fullName evidence="2">Amidase signature enzyme</fullName>
    </submittedName>
</protein>
<dbReference type="Pfam" id="PF01425">
    <property type="entry name" value="Amidase"/>
    <property type="match status" value="1"/>
</dbReference>
<dbReference type="OrthoDB" id="566138at2759"/>
<feature type="domain" description="Amidase" evidence="1">
    <location>
        <begin position="64"/>
        <end position="422"/>
    </location>
</feature>
<dbReference type="EMBL" id="MU005569">
    <property type="protein sequence ID" value="KAF2691581.1"/>
    <property type="molecule type" value="Genomic_DNA"/>
</dbReference>
<dbReference type="PANTHER" id="PTHR42678:SF34">
    <property type="entry name" value="OS04G0183300 PROTEIN"/>
    <property type="match status" value="1"/>
</dbReference>
<accession>A0A6G1JMW7</accession>
<evidence type="ECO:0000313" key="2">
    <source>
        <dbReference type="EMBL" id="KAF2691581.1"/>
    </source>
</evidence>
<gene>
    <name evidence="2" type="ORF">K458DRAFT_482345</name>
</gene>
<dbReference type="Gene3D" id="3.90.1300.10">
    <property type="entry name" value="Amidase signature (AS) domain"/>
    <property type="match status" value="1"/>
</dbReference>